<dbReference type="PANTHER" id="PTHR21485">
    <property type="entry name" value="HAD SUPERFAMILY MEMBERS CMAS AND KDSC"/>
    <property type="match status" value="1"/>
</dbReference>
<gene>
    <name evidence="1" type="ORF">PSDVSF_24360</name>
</gene>
<dbReference type="InterPro" id="IPR050793">
    <property type="entry name" value="CMP-NeuNAc_synthase"/>
</dbReference>
<sequence length="224" mass="24554">MALIPARGGSKRFPRKNIAPYKGMPVISYTIQEAEKTGLFDRVVVSTDDDEIASIATKFGAETVKRPPALAGDTVGLAEVCMDFLHTEKSAGRTWDILCCLFPAAPLRKAKDIKGTVDLITTGQCDFSVAVSEYPFPPNMAKIEVNGLLQFAFPEWALKKRQDLPKFVIDNGSTYAFSVPAFLKAKTFHGSPQKGYLMPRLRSVDIDEPEDLIIAEALDGLETP</sequence>
<proteinExistence type="predicted"/>
<accession>A0ABN6EVA1</accession>
<reference evidence="1" key="1">
    <citation type="journal article" date="2022" name="Arch. Microbiol.">
        <title>Pseudodesulfovibrio sediminis sp. nov., a mesophilic and neutrophilic sulfate-reducing bacterium isolated from sediment of a brackish lake.</title>
        <authorList>
            <person name="Takahashi A."/>
            <person name="Kojima H."/>
            <person name="Watanabe M."/>
            <person name="Fukui M."/>
        </authorList>
    </citation>
    <scope>NUCLEOTIDE SEQUENCE</scope>
    <source>
        <strain evidence="1">SF6</strain>
    </source>
</reference>
<dbReference type="Gene3D" id="3.90.550.10">
    <property type="entry name" value="Spore Coat Polysaccharide Biosynthesis Protein SpsA, Chain A"/>
    <property type="match status" value="1"/>
</dbReference>
<dbReference type="CDD" id="cd02513">
    <property type="entry name" value="CMP-NeuAc_Synthase"/>
    <property type="match status" value="1"/>
</dbReference>
<keyword evidence="1" id="KW-0548">Nucleotidyltransferase</keyword>
<dbReference type="PANTHER" id="PTHR21485:SF6">
    <property type="entry name" value="N-ACYLNEURAMINATE CYTIDYLYLTRANSFERASE-RELATED"/>
    <property type="match status" value="1"/>
</dbReference>
<name>A0ABN6EVA1_9BACT</name>
<dbReference type="GO" id="GO:0016779">
    <property type="term" value="F:nucleotidyltransferase activity"/>
    <property type="evidence" value="ECO:0007669"/>
    <property type="project" value="UniProtKB-KW"/>
</dbReference>
<dbReference type="Pfam" id="PF02348">
    <property type="entry name" value="CTP_transf_3"/>
    <property type="match status" value="1"/>
</dbReference>
<dbReference type="InterPro" id="IPR003329">
    <property type="entry name" value="Cytidylyl_trans"/>
</dbReference>
<keyword evidence="1" id="KW-0808">Transferase</keyword>
<dbReference type="InterPro" id="IPR029044">
    <property type="entry name" value="Nucleotide-diphossugar_trans"/>
</dbReference>
<protein>
    <submittedName>
        <fullName evidence="1">Pseudaminic acid cytidylyltransferase</fullName>
    </submittedName>
</protein>
<evidence type="ECO:0000313" key="1">
    <source>
        <dbReference type="EMBL" id="BCS89194.1"/>
    </source>
</evidence>
<keyword evidence="2" id="KW-1185">Reference proteome</keyword>
<organism evidence="1 2">
    <name type="scientific">Pseudodesulfovibrio sediminis</name>
    <dbReference type="NCBI Taxonomy" id="2810563"/>
    <lineage>
        <taxon>Bacteria</taxon>
        <taxon>Pseudomonadati</taxon>
        <taxon>Thermodesulfobacteriota</taxon>
        <taxon>Desulfovibrionia</taxon>
        <taxon>Desulfovibrionales</taxon>
        <taxon>Desulfovibrionaceae</taxon>
    </lineage>
</organism>
<evidence type="ECO:0000313" key="2">
    <source>
        <dbReference type="Proteomes" id="UP001053296"/>
    </source>
</evidence>
<dbReference type="Proteomes" id="UP001053296">
    <property type="component" value="Chromosome"/>
</dbReference>
<dbReference type="SUPFAM" id="SSF53448">
    <property type="entry name" value="Nucleotide-diphospho-sugar transferases"/>
    <property type="match status" value="1"/>
</dbReference>
<dbReference type="EMBL" id="AP024485">
    <property type="protein sequence ID" value="BCS89194.1"/>
    <property type="molecule type" value="Genomic_DNA"/>
</dbReference>